<dbReference type="InterPro" id="IPR007502">
    <property type="entry name" value="Helicase-assoc_dom"/>
</dbReference>
<dbReference type="SUPFAM" id="SSF52540">
    <property type="entry name" value="P-loop containing nucleoside triphosphate hydrolases"/>
    <property type="match status" value="1"/>
</dbReference>
<dbReference type="OrthoDB" id="3363059at2759"/>
<dbReference type="GO" id="GO:0016787">
    <property type="term" value="F:hydrolase activity"/>
    <property type="evidence" value="ECO:0007669"/>
    <property type="project" value="UniProtKB-KW"/>
</dbReference>
<dbReference type="GO" id="GO:0004386">
    <property type="term" value="F:helicase activity"/>
    <property type="evidence" value="ECO:0007669"/>
    <property type="project" value="UniProtKB-KW"/>
</dbReference>
<dbReference type="Pfam" id="PF00271">
    <property type="entry name" value="Helicase_C"/>
    <property type="match status" value="1"/>
</dbReference>
<protein>
    <recommendedName>
        <fullName evidence="8">ATP-dependent RNA helicase DHX34</fullName>
    </recommendedName>
</protein>
<dbReference type="SMART" id="SM00847">
    <property type="entry name" value="HA2"/>
    <property type="match status" value="1"/>
</dbReference>
<dbReference type="SMART" id="SM00490">
    <property type="entry name" value="HELICc"/>
    <property type="match status" value="1"/>
</dbReference>
<keyword evidence="2" id="KW-0067">ATP-binding</keyword>
<reference evidence="6 7" key="1">
    <citation type="submission" date="2019-07" db="EMBL/GenBank/DDBJ databases">
        <title>Annotation for the trematode Paragonimus westermani.</title>
        <authorList>
            <person name="Choi Y.-J."/>
        </authorList>
    </citation>
    <scope>NUCLEOTIDE SEQUENCE [LARGE SCALE GENOMIC DNA]</scope>
    <source>
        <strain evidence="6">180907_Pwestermani</strain>
    </source>
</reference>
<dbReference type="EMBL" id="JTDF01006455">
    <property type="protein sequence ID" value="KAF8565597.1"/>
    <property type="molecule type" value="Genomic_DNA"/>
</dbReference>
<dbReference type="GO" id="GO:0003723">
    <property type="term" value="F:RNA binding"/>
    <property type="evidence" value="ECO:0007669"/>
    <property type="project" value="TreeGrafter"/>
</dbReference>
<evidence type="ECO:0000259" key="4">
    <source>
        <dbReference type="PROSITE" id="PS51192"/>
    </source>
</evidence>
<feature type="compositionally biased region" description="Basic and acidic residues" evidence="3">
    <location>
        <begin position="1264"/>
        <end position="1276"/>
    </location>
</feature>
<feature type="domain" description="Helicase ATP-binding" evidence="4">
    <location>
        <begin position="216"/>
        <end position="380"/>
    </location>
</feature>
<dbReference type="InterPro" id="IPR001650">
    <property type="entry name" value="Helicase_C-like"/>
</dbReference>
<comment type="caution">
    <text evidence="6">The sequence shown here is derived from an EMBL/GenBank/DDBJ whole genome shotgun (WGS) entry which is preliminary data.</text>
</comment>
<name>A0A8T0DFS1_9TREM</name>
<keyword evidence="2" id="KW-0347">Helicase</keyword>
<evidence type="ECO:0000256" key="3">
    <source>
        <dbReference type="SAM" id="MobiDB-lite"/>
    </source>
</evidence>
<evidence type="ECO:0000259" key="5">
    <source>
        <dbReference type="PROSITE" id="PS51194"/>
    </source>
</evidence>
<evidence type="ECO:0000256" key="1">
    <source>
        <dbReference type="ARBA" id="ARBA00022801"/>
    </source>
</evidence>
<proteinExistence type="predicted"/>
<feature type="region of interest" description="Disordered" evidence="3">
    <location>
        <begin position="1260"/>
        <end position="1282"/>
    </location>
</feature>
<keyword evidence="2" id="KW-0547">Nucleotide-binding</keyword>
<dbReference type="Gene3D" id="1.20.120.1080">
    <property type="match status" value="1"/>
</dbReference>
<evidence type="ECO:0000313" key="7">
    <source>
        <dbReference type="Proteomes" id="UP000699462"/>
    </source>
</evidence>
<accession>A0A8T0DFS1</accession>
<dbReference type="CDD" id="cd18791">
    <property type="entry name" value="SF2_C_RHA"/>
    <property type="match status" value="1"/>
</dbReference>
<keyword evidence="1" id="KW-0378">Hydrolase</keyword>
<dbReference type="Gene3D" id="3.40.50.300">
    <property type="entry name" value="P-loop containing nucleotide triphosphate hydrolases"/>
    <property type="match status" value="2"/>
</dbReference>
<sequence length="1298" mass="145968">MFDVPCAPEVPEFNAELIEEEVVEKPRNVSPQKSSAPNGLYPLQPCRADHETGLSDPQLALKYPQLFEIPLDVMEFDDGACLCDFMSHKNRLSDIFFPLHKQPIIQRNSNAFNEFWNFLKRLQRAVQNKRDTNTRSLHKKRSRLNVRTTNYRLEDYIRHQEAESKFDTLSNSNLHCLHLIFDMYLDFLLKQKLAKIMKLRRDQAALPMAAYRSELLRQLSVHQVVVVAGDTGCGKSTQVPQYLHHGIPKSDGTVDGGYRCIAVTQPRRIACISLATRVSTEMLCERSSKVAYQVRFERSRTKATQILFLTEGLLLRQMQLDPFLKGYDVHERHWQTDCLLGLVKCLVSARPELRVVLMSATINVKLFSSFFNDCPIIQVPGRLYPIELKYIPLTPSEIAGAGDRIDPAPYLRLLQRIDARYPATERGDMLVFLPGMADIQAIMEPAKAYAEQTKRWIILPLHSTLSARDQEKVFHVAPDGVRKCVLSTNIAETSLTIDGIRFVVDSGRVKELSWDASAHMRRLKEFPISKASADQRKGRAGRTGPGLCFRLFSQEDYESFEPFSTPEIRRVPLETLVLQMIVMGLPDVTRFPFIEAPESKTLEESLELLKSHGALVEQEQSPTQGSSSSKAQPSKYLQVTPLGRLLADLPIDFSLGRMLIMASLLGLVEPVLSLVAGMSVQSPLLPSTVFSGAEQARRIENLSEYESNHGDAFTVLNVFDEWLKIKSDATSRSTHEFRFRGTDQDGDTGVVNARRWCRRIGAQEQRLHEMVRLRTQFAQLLRDSGLWTSRGVRRVEVRQRQDLNHARRAERVQTKRRRLLTLQDGVDVRSGSDDEEEAQSDTQVSNLRKWLASAGSGGGKTNRARAAGGLDVSVRDLELVLCYDLSALAEYASRHGRMTQADIVLLKVVLAGGLYPHLAIGDAANAYRVANRGGAAGPGAEMVFHTRAKGFVSLHPNDVFVRNPDVLFSDSNRKPDISKEAKVEDDQPVLPSGYAWDHQLLMYLDVMETTKPFLVNTLRVPVLPTLLLYAREVDTNANASRIVFDAWLEVRLADVEAAQRALATSVWLRATMEQLMNLRLTECSRKREQQLLTDSGEPSDNQQPTLVETELDSEVQRQCRRLQCVLGEGLTAFLAGTPGGPHSLRRLLASDVKQLFRQRPDAKHVKHPVSENLPSALPIPTVDSNVRINVDKGGYKVTSYLTIDSLYPEDRKVTQTTSVDGGEVDDACEPNSLELASRLFTQHSRAFTVDAPGYSEVMAQGSADHQRDTDQKRDQDTTESISLQTTILRHQKSRTRSD</sequence>
<dbReference type="FunFam" id="3.40.50.300:FF:004714">
    <property type="entry name" value="DEAD/DEAH box helicase"/>
    <property type="match status" value="1"/>
</dbReference>
<dbReference type="PANTHER" id="PTHR18934:SF221">
    <property type="entry name" value="ATP-DEPENDENT RNA HELICASE DHX34-RELATED"/>
    <property type="match status" value="1"/>
</dbReference>
<dbReference type="PROSITE" id="PS51194">
    <property type="entry name" value="HELICASE_CTER"/>
    <property type="match status" value="1"/>
</dbReference>
<dbReference type="Pfam" id="PF21010">
    <property type="entry name" value="HA2_C"/>
    <property type="match status" value="1"/>
</dbReference>
<evidence type="ECO:0008006" key="8">
    <source>
        <dbReference type="Google" id="ProtNLM"/>
    </source>
</evidence>
<dbReference type="PROSITE" id="PS51192">
    <property type="entry name" value="HELICASE_ATP_BIND_1"/>
    <property type="match status" value="1"/>
</dbReference>
<dbReference type="SMART" id="SM00487">
    <property type="entry name" value="DEXDc"/>
    <property type="match status" value="1"/>
</dbReference>
<evidence type="ECO:0000313" key="6">
    <source>
        <dbReference type="EMBL" id="KAF8565597.1"/>
    </source>
</evidence>
<dbReference type="InterPro" id="IPR014001">
    <property type="entry name" value="Helicase_ATP-bd"/>
</dbReference>
<organism evidence="6 7">
    <name type="scientific">Paragonimus westermani</name>
    <dbReference type="NCBI Taxonomy" id="34504"/>
    <lineage>
        <taxon>Eukaryota</taxon>
        <taxon>Metazoa</taxon>
        <taxon>Spiralia</taxon>
        <taxon>Lophotrochozoa</taxon>
        <taxon>Platyhelminthes</taxon>
        <taxon>Trematoda</taxon>
        <taxon>Digenea</taxon>
        <taxon>Plagiorchiida</taxon>
        <taxon>Troglotremata</taxon>
        <taxon>Troglotrematidae</taxon>
        <taxon>Paragonimus</taxon>
    </lineage>
</organism>
<dbReference type="Proteomes" id="UP000699462">
    <property type="component" value="Unassembled WGS sequence"/>
</dbReference>
<dbReference type="InterPro" id="IPR027417">
    <property type="entry name" value="P-loop_NTPase"/>
</dbReference>
<keyword evidence="7" id="KW-1185">Reference proteome</keyword>
<gene>
    <name evidence="6" type="ORF">P879_04227</name>
</gene>
<evidence type="ECO:0000256" key="2">
    <source>
        <dbReference type="ARBA" id="ARBA00022806"/>
    </source>
</evidence>
<dbReference type="PANTHER" id="PTHR18934">
    <property type="entry name" value="ATP-DEPENDENT RNA HELICASE"/>
    <property type="match status" value="1"/>
</dbReference>
<feature type="domain" description="Helicase C-terminal" evidence="5">
    <location>
        <begin position="416"/>
        <end position="584"/>
    </location>
</feature>